<accession>A0A8T7M7V3</accession>
<gene>
    <name evidence="11" type="ORF">HXX08_20335</name>
    <name evidence="12" type="ORF">OZ401_003750</name>
</gene>
<protein>
    <submittedName>
        <fullName evidence="11">Acetyltransferase</fullName>
    </submittedName>
</protein>
<evidence type="ECO:0000256" key="1">
    <source>
        <dbReference type="ARBA" id="ARBA00004651"/>
    </source>
</evidence>
<dbReference type="GO" id="GO:0009103">
    <property type="term" value="P:lipopolysaccharide biosynthetic process"/>
    <property type="evidence" value="ECO:0007669"/>
    <property type="project" value="TreeGrafter"/>
</dbReference>
<dbReference type="EMBL" id="CP128400">
    <property type="protein sequence ID" value="WJW68146.1"/>
    <property type="molecule type" value="Genomic_DNA"/>
</dbReference>
<sequence length="660" mass="73633">MLEVQRPLITTKISTFTFVEKLTHEARLPYLPGLEGLRAIAVIAVILYHADLLFIPGGFLGVEIFFVISGYLITSLLLEEVRRTGSANLQMFWFRRARRLLPAVFLLLIATLAFSLIFLPDEVGGIRGDALAATSYITNWYLIFENKSYFELIARPSLLKHLWSLAVEEQFYILFPLLLSFVLIKVRKVLALLILGIGIIGSTLLMAALYIPNIDPSRIYYGTDTRATGLLIGAALAYFWTPWRMQSREDRIPPILLDITGFAAFGGLVFILIWLDESNPFLYQGGFLVTGLLTAILIAVVVHPYNRLATRLLGLSVMRWIGSRSYGIYLWHWPIYMVTRSNLDVSLNGLPLLVVRLVLTCLFAELSYTVVETPIRKGALGNAWKSWREANGIKRRILGWRWKMSLTTFIVFSLALVGAVSAAHPVQTPAYLAETSLKITYPNIINITLPAFTATPLSNYALLPSSTPEAIATFEATQPPQPTHTPLPTATPPATATPEPTPTPEVPLRVTAIGDSVMLGAAKDLGNFIPGLTIDAEVSRQFMRATDILKAYRKEGVLGNLVIIHLGNNGGISDQQFDELMQTLGDIKRVIFVNDKVPRRWEEANNDIIARGVKRYPNTQLVDWFAASNNHPELFWDDGLHLRPEGAKFYAELVISVLRS</sequence>
<evidence type="ECO:0000313" key="11">
    <source>
        <dbReference type="EMBL" id="NWJ48210.1"/>
    </source>
</evidence>
<keyword evidence="5 9" id="KW-1133">Transmembrane helix</keyword>
<evidence type="ECO:0000256" key="3">
    <source>
        <dbReference type="ARBA" id="ARBA00022679"/>
    </source>
</evidence>
<dbReference type="PANTHER" id="PTHR23028:SF53">
    <property type="entry name" value="ACYL_TRANSF_3 DOMAIN-CONTAINING PROTEIN"/>
    <property type="match status" value="1"/>
</dbReference>
<dbReference type="PANTHER" id="PTHR23028">
    <property type="entry name" value="ACETYLTRANSFERASE"/>
    <property type="match status" value="1"/>
</dbReference>
<evidence type="ECO:0000256" key="6">
    <source>
        <dbReference type="ARBA" id="ARBA00023136"/>
    </source>
</evidence>
<feature type="transmembrane region" description="Helical" evidence="9">
    <location>
        <begin position="255"/>
        <end position="275"/>
    </location>
</feature>
<reference evidence="12" key="2">
    <citation type="journal article" date="2024" name="Nature">
        <title>Anoxygenic phototroph of the Chloroflexota uses a type I reaction centre.</title>
        <authorList>
            <person name="Tsuji J.M."/>
            <person name="Shaw N.A."/>
            <person name="Nagashima S."/>
            <person name="Venkiteswaran J.J."/>
            <person name="Schiff S.L."/>
            <person name="Watanabe T."/>
            <person name="Fukui M."/>
            <person name="Hanada S."/>
            <person name="Tank M."/>
            <person name="Neufeld J.D."/>
        </authorList>
    </citation>
    <scope>NUCLEOTIDE SEQUENCE</scope>
    <source>
        <strain evidence="12">L227-S17</strain>
    </source>
</reference>
<dbReference type="GO" id="GO:0016747">
    <property type="term" value="F:acyltransferase activity, transferring groups other than amino-acyl groups"/>
    <property type="evidence" value="ECO:0007669"/>
    <property type="project" value="InterPro"/>
</dbReference>
<dbReference type="Proteomes" id="UP001431572">
    <property type="component" value="Chromosome 2"/>
</dbReference>
<evidence type="ECO:0000256" key="7">
    <source>
        <dbReference type="ARBA" id="ARBA00023315"/>
    </source>
</evidence>
<evidence type="ECO:0000256" key="8">
    <source>
        <dbReference type="SAM" id="MobiDB-lite"/>
    </source>
</evidence>
<dbReference type="GO" id="GO:0005886">
    <property type="term" value="C:plasma membrane"/>
    <property type="evidence" value="ECO:0007669"/>
    <property type="project" value="UniProtKB-SubCell"/>
</dbReference>
<evidence type="ECO:0000256" key="2">
    <source>
        <dbReference type="ARBA" id="ARBA00022475"/>
    </source>
</evidence>
<feature type="transmembrane region" description="Helical" evidence="9">
    <location>
        <begin position="162"/>
        <end position="183"/>
    </location>
</feature>
<keyword evidence="14" id="KW-1185">Reference proteome</keyword>
<comment type="subcellular location">
    <subcellularLocation>
        <location evidence="1">Cell membrane</location>
        <topology evidence="1">Multi-pass membrane protein</topology>
    </subcellularLocation>
</comment>
<dbReference type="Gene3D" id="3.40.50.1110">
    <property type="entry name" value="SGNH hydrolase"/>
    <property type="match status" value="1"/>
</dbReference>
<evidence type="ECO:0000313" key="13">
    <source>
        <dbReference type="Proteomes" id="UP000521676"/>
    </source>
</evidence>
<organism evidence="11 13">
    <name type="scientific">Candidatus Chlorohelix allophototropha</name>
    <dbReference type="NCBI Taxonomy" id="3003348"/>
    <lineage>
        <taxon>Bacteria</taxon>
        <taxon>Bacillati</taxon>
        <taxon>Chloroflexota</taxon>
        <taxon>Chloroflexia</taxon>
        <taxon>Candidatus Chloroheliales</taxon>
        <taxon>Candidatus Chloroheliaceae</taxon>
        <taxon>Candidatus Chlorohelix</taxon>
    </lineage>
</organism>
<keyword evidence="4 9" id="KW-0812">Transmembrane</keyword>
<keyword evidence="3" id="KW-0808">Transferase</keyword>
<feature type="transmembrane region" description="Helical" evidence="9">
    <location>
        <begin position="404"/>
        <end position="423"/>
    </location>
</feature>
<reference evidence="11 13" key="1">
    <citation type="submission" date="2020-06" db="EMBL/GenBank/DDBJ databases">
        <title>Anoxygenic phototrophic Chloroflexota member uses a Type I reaction center.</title>
        <authorList>
            <person name="Tsuji J.M."/>
            <person name="Shaw N.A."/>
            <person name="Nagashima S."/>
            <person name="Venkiteswaran J."/>
            <person name="Schiff S.L."/>
            <person name="Hanada S."/>
            <person name="Tank M."/>
            <person name="Neufeld J.D."/>
        </authorList>
    </citation>
    <scope>NUCLEOTIDE SEQUENCE [LARGE SCALE GENOMIC DNA]</scope>
    <source>
        <strain evidence="11">L227-S17</strain>
    </source>
</reference>
<dbReference type="InterPro" id="IPR050879">
    <property type="entry name" value="Acyltransferase_3"/>
</dbReference>
<dbReference type="AlphaFoldDB" id="A0A8T7M7V3"/>
<evidence type="ECO:0000256" key="5">
    <source>
        <dbReference type="ARBA" id="ARBA00022989"/>
    </source>
</evidence>
<dbReference type="Proteomes" id="UP000521676">
    <property type="component" value="Unassembled WGS sequence"/>
</dbReference>
<proteinExistence type="predicted"/>
<feature type="compositionally biased region" description="Pro residues" evidence="8">
    <location>
        <begin position="479"/>
        <end position="491"/>
    </location>
</feature>
<feature type="domain" description="Acyltransferase 3" evidence="10">
    <location>
        <begin position="32"/>
        <end position="363"/>
    </location>
</feature>
<evidence type="ECO:0000259" key="10">
    <source>
        <dbReference type="Pfam" id="PF01757"/>
    </source>
</evidence>
<feature type="transmembrane region" description="Helical" evidence="9">
    <location>
        <begin position="54"/>
        <end position="78"/>
    </location>
</feature>
<dbReference type="Pfam" id="PF01757">
    <property type="entry name" value="Acyl_transf_3"/>
    <property type="match status" value="1"/>
</dbReference>
<evidence type="ECO:0000313" key="12">
    <source>
        <dbReference type="EMBL" id="WJW68146.1"/>
    </source>
</evidence>
<keyword evidence="7" id="KW-0012">Acyltransferase</keyword>
<dbReference type="InterPro" id="IPR002656">
    <property type="entry name" value="Acyl_transf_3_dom"/>
</dbReference>
<feature type="region of interest" description="Disordered" evidence="8">
    <location>
        <begin position="477"/>
        <end position="505"/>
    </location>
</feature>
<feature type="transmembrane region" description="Helical" evidence="9">
    <location>
        <begin position="226"/>
        <end position="243"/>
    </location>
</feature>
<dbReference type="CDD" id="cd01840">
    <property type="entry name" value="SGNH_hydrolase_yrhL_like"/>
    <property type="match status" value="1"/>
</dbReference>
<evidence type="ECO:0000313" key="14">
    <source>
        <dbReference type="Proteomes" id="UP001431572"/>
    </source>
</evidence>
<feature type="transmembrane region" description="Helical" evidence="9">
    <location>
        <begin position="190"/>
        <end position="211"/>
    </location>
</feature>
<name>A0A8T7M7V3_9CHLR</name>
<dbReference type="SUPFAM" id="SSF52266">
    <property type="entry name" value="SGNH hydrolase"/>
    <property type="match status" value="1"/>
</dbReference>
<keyword evidence="2" id="KW-1003">Cell membrane</keyword>
<keyword evidence="6 9" id="KW-0472">Membrane</keyword>
<dbReference type="RefSeq" id="WP_341470051.1">
    <property type="nucleotide sequence ID" value="NZ_CP128400.1"/>
</dbReference>
<feature type="transmembrane region" description="Helical" evidence="9">
    <location>
        <begin position="281"/>
        <end position="305"/>
    </location>
</feature>
<feature type="transmembrane region" description="Helical" evidence="9">
    <location>
        <begin position="99"/>
        <end position="119"/>
    </location>
</feature>
<evidence type="ECO:0000256" key="9">
    <source>
        <dbReference type="SAM" id="Phobius"/>
    </source>
</evidence>
<dbReference type="InterPro" id="IPR036514">
    <property type="entry name" value="SGNH_hydro_sf"/>
</dbReference>
<dbReference type="EMBL" id="JACATZ010000003">
    <property type="protein sequence ID" value="NWJ48210.1"/>
    <property type="molecule type" value="Genomic_DNA"/>
</dbReference>
<evidence type="ECO:0000256" key="4">
    <source>
        <dbReference type="ARBA" id="ARBA00022692"/>
    </source>
</evidence>